<organism evidence="1 2">
    <name type="scientific">Panagrolaimus sp. ES5</name>
    <dbReference type="NCBI Taxonomy" id="591445"/>
    <lineage>
        <taxon>Eukaryota</taxon>
        <taxon>Metazoa</taxon>
        <taxon>Ecdysozoa</taxon>
        <taxon>Nematoda</taxon>
        <taxon>Chromadorea</taxon>
        <taxon>Rhabditida</taxon>
        <taxon>Tylenchina</taxon>
        <taxon>Panagrolaimomorpha</taxon>
        <taxon>Panagrolaimoidea</taxon>
        <taxon>Panagrolaimidae</taxon>
        <taxon>Panagrolaimus</taxon>
    </lineage>
</organism>
<evidence type="ECO:0000313" key="1">
    <source>
        <dbReference type="Proteomes" id="UP000887579"/>
    </source>
</evidence>
<proteinExistence type="predicted"/>
<accession>A0AC34GS36</accession>
<evidence type="ECO:0000313" key="2">
    <source>
        <dbReference type="WBParaSite" id="ES5_v2.g7625.t1"/>
    </source>
</evidence>
<name>A0AC34GS36_9BILA</name>
<reference evidence="2" key="1">
    <citation type="submission" date="2022-11" db="UniProtKB">
        <authorList>
            <consortium name="WormBaseParasite"/>
        </authorList>
    </citation>
    <scope>IDENTIFICATION</scope>
</reference>
<sequence length="122" mass="14239">MDRPIVVNSLLCFIHNFRNHPLLDVLTQRYFSKSLFDTAQNTLIEIFVDQLKESEEDEFNDFSLVELFDKVVSTLKPCPLFVAEDLTSLPMVLISDQNQSKSVLDEIHQLRFYIQSTIENKK</sequence>
<dbReference type="WBParaSite" id="ES5_v2.g7625.t1">
    <property type="protein sequence ID" value="ES5_v2.g7625.t1"/>
    <property type="gene ID" value="ES5_v2.g7625"/>
</dbReference>
<protein>
    <submittedName>
        <fullName evidence="2">Uncharacterized protein</fullName>
    </submittedName>
</protein>
<dbReference type="Proteomes" id="UP000887579">
    <property type="component" value="Unplaced"/>
</dbReference>